<name>A0A644VGQ4_9ZZZZ</name>
<evidence type="ECO:0000259" key="1">
    <source>
        <dbReference type="Pfam" id="PF13271"/>
    </source>
</evidence>
<protein>
    <recommendedName>
        <fullName evidence="1">DUF4062 domain-containing protein</fullName>
    </recommendedName>
</protein>
<sequence length="590" mass="67420">MLRSDDPTSKLNPEENIEEIIKNIVGEENRFKNTYIPVFVSSPKVGLEEERNAVNLLLKEMGLDPKAMEFFGAKPEPPLETCLNVLNTAKLFVLILGMRYGCSYSCDEGKYRSYNGKSYTEIEYDAAVKKEMRVLAYCIDEDHAKILPIYVDRGDDAKKLDEFKNKVKKNHTIYPFKDTTNLVYHVCQDVTEQVNILLDPTVKQSNNQGNITIISDKSSIYYTESVIFQGTSTKLEPSYVYLYLLNNKMQLSAFPYPKAELLPLTQSGDYSLKIPVLKDGTWRVAVDPSQIKGLDTGKYTFLVSSYPMQDKEIEASNGYDTCTVSVKKPYLSATSNFHELVLGGHTYVRGTAITKQGRLTFWLCTKDTLVTQFFVDVYEDNTYVYVFPYDLIKTLTPDIMYFLIIQMSIIRSGDTVQLSRFDSDEWKIGLRHEDGSFTPSIFLDKDKNTTVNFPEELCHLIDNKTEHDIYVKLVFYCRKPFFELNQPTIFDGTLRLSGVTNHAPGATVLFELVSKDENTSFISRVTTKPRVNVILKDEFNIIAGCDQVNIFELNISTSRLTKGKYEMRFTLESTAQRLLTQNIDINHPKC</sequence>
<dbReference type="AlphaFoldDB" id="A0A644VGQ4"/>
<feature type="domain" description="DUF4062" evidence="1">
    <location>
        <begin position="38"/>
        <end position="127"/>
    </location>
</feature>
<comment type="caution">
    <text evidence="2">The sequence shown here is derived from an EMBL/GenBank/DDBJ whole genome shotgun (WGS) entry which is preliminary data.</text>
</comment>
<organism evidence="2">
    <name type="scientific">bioreactor metagenome</name>
    <dbReference type="NCBI Taxonomy" id="1076179"/>
    <lineage>
        <taxon>unclassified sequences</taxon>
        <taxon>metagenomes</taxon>
        <taxon>ecological metagenomes</taxon>
    </lineage>
</organism>
<dbReference type="EMBL" id="VSSQ01000288">
    <property type="protein sequence ID" value="MPL89793.1"/>
    <property type="molecule type" value="Genomic_DNA"/>
</dbReference>
<dbReference type="InterPro" id="IPR025139">
    <property type="entry name" value="DUF4062"/>
</dbReference>
<dbReference type="Pfam" id="PF13271">
    <property type="entry name" value="DUF4062"/>
    <property type="match status" value="1"/>
</dbReference>
<gene>
    <name evidence="2" type="ORF">SDC9_35835</name>
</gene>
<evidence type="ECO:0000313" key="2">
    <source>
        <dbReference type="EMBL" id="MPL89793.1"/>
    </source>
</evidence>
<reference evidence="2" key="1">
    <citation type="submission" date="2019-08" db="EMBL/GenBank/DDBJ databases">
        <authorList>
            <person name="Kucharzyk K."/>
            <person name="Murdoch R.W."/>
            <person name="Higgins S."/>
            <person name="Loffler F."/>
        </authorList>
    </citation>
    <scope>NUCLEOTIDE SEQUENCE</scope>
</reference>
<proteinExistence type="predicted"/>
<accession>A0A644VGQ4</accession>